<gene>
    <name evidence="15" type="primary">artQ</name>
    <name evidence="15" type="ORF">ArsFIN_12670</name>
    <name evidence="16" type="ORF">QE210_05860</name>
    <name evidence="17" type="ORF">QE258_05670</name>
</gene>
<evidence type="ECO:0000256" key="9">
    <source>
        <dbReference type="ARBA" id="ARBA00023136"/>
    </source>
</evidence>
<keyword evidence="7" id="KW-0029">Amino-acid transport</keyword>
<dbReference type="NCBIfam" id="NF008337">
    <property type="entry name" value="PRK11123.1"/>
    <property type="match status" value="1"/>
</dbReference>
<dbReference type="PANTHER" id="PTHR30133:SF2">
    <property type="entry name" value="ARGININE ABC TRANSPORTER PERMEASE PROTEIN ARTQ"/>
    <property type="match status" value="1"/>
</dbReference>
<dbReference type="Pfam" id="PF00528">
    <property type="entry name" value="BPD_transp_1"/>
    <property type="match status" value="1"/>
</dbReference>
<dbReference type="EMBL" id="CP123504">
    <property type="protein sequence ID" value="WGM02603.1"/>
    <property type="molecule type" value="Genomic_DNA"/>
</dbReference>
<evidence type="ECO:0000256" key="13">
    <source>
        <dbReference type="RuleBase" id="RU363032"/>
    </source>
</evidence>
<dbReference type="CDD" id="cd06261">
    <property type="entry name" value="TM_PBP2"/>
    <property type="match status" value="1"/>
</dbReference>
<evidence type="ECO:0000256" key="8">
    <source>
        <dbReference type="ARBA" id="ARBA00022989"/>
    </source>
</evidence>
<evidence type="ECO:0000256" key="12">
    <source>
        <dbReference type="ARBA" id="ARBA00069341"/>
    </source>
</evidence>
<dbReference type="PROSITE" id="PS50928">
    <property type="entry name" value="ABC_TM1"/>
    <property type="match status" value="1"/>
</dbReference>
<evidence type="ECO:0000313" key="18">
    <source>
        <dbReference type="Proteomes" id="UP000295134"/>
    </source>
</evidence>
<dbReference type="Proteomes" id="UP001177592">
    <property type="component" value="Chromosome"/>
</dbReference>
<evidence type="ECO:0000256" key="2">
    <source>
        <dbReference type="ARBA" id="ARBA00010072"/>
    </source>
</evidence>
<evidence type="ECO:0000313" key="15">
    <source>
        <dbReference type="EMBL" id="QBY42708.1"/>
    </source>
</evidence>
<evidence type="ECO:0000256" key="5">
    <source>
        <dbReference type="ARBA" id="ARBA00022519"/>
    </source>
</evidence>
<evidence type="ECO:0000256" key="4">
    <source>
        <dbReference type="ARBA" id="ARBA00022475"/>
    </source>
</evidence>
<evidence type="ECO:0000256" key="6">
    <source>
        <dbReference type="ARBA" id="ARBA00022692"/>
    </source>
</evidence>
<dbReference type="InterPro" id="IPR035906">
    <property type="entry name" value="MetI-like_sf"/>
</dbReference>
<feature type="domain" description="ABC transmembrane type-1" evidence="14">
    <location>
        <begin position="7"/>
        <end position="230"/>
    </location>
</feature>
<organism evidence="15 18">
    <name type="scientific">Arsenophonus nasoniae</name>
    <name type="common">son-killer infecting Nasonia vitripennis</name>
    <dbReference type="NCBI Taxonomy" id="638"/>
    <lineage>
        <taxon>Bacteria</taxon>
        <taxon>Pseudomonadati</taxon>
        <taxon>Pseudomonadota</taxon>
        <taxon>Gammaproteobacteria</taxon>
        <taxon>Enterobacterales</taxon>
        <taxon>Morganellaceae</taxon>
        <taxon>Arsenophonus</taxon>
    </lineage>
</organism>
<dbReference type="GO" id="GO:0005886">
    <property type="term" value="C:plasma membrane"/>
    <property type="evidence" value="ECO:0007669"/>
    <property type="project" value="UniProtKB-SubCell"/>
</dbReference>
<dbReference type="PANTHER" id="PTHR30133">
    <property type="entry name" value="CATIONIC AMINO ACID TRANSPORTER, MEMBRANE COMPONENT"/>
    <property type="match status" value="1"/>
</dbReference>
<keyword evidence="6 13" id="KW-0812">Transmembrane</keyword>
<protein>
    <recommendedName>
        <fullName evidence="12">Arginine ABC transporter permease protein ArtQ</fullName>
    </recommendedName>
</protein>
<evidence type="ECO:0000256" key="3">
    <source>
        <dbReference type="ARBA" id="ARBA00022448"/>
    </source>
</evidence>
<dbReference type="GO" id="GO:0055085">
    <property type="term" value="P:transmembrane transport"/>
    <property type="evidence" value="ECO:0007669"/>
    <property type="project" value="InterPro"/>
</dbReference>
<comment type="function">
    <text evidence="10">Part of the ABC transporter complex ArtPIQMJ involved in arginine transport. Probably responsible for the translocation of the substrate across the membrane.</text>
</comment>
<dbReference type="GeneID" id="96876470"/>
<evidence type="ECO:0000313" key="19">
    <source>
        <dbReference type="Proteomes" id="UP001177592"/>
    </source>
</evidence>
<evidence type="ECO:0000313" key="17">
    <source>
        <dbReference type="EMBL" id="WGM06783.1"/>
    </source>
</evidence>
<keyword evidence="5" id="KW-0997">Cell inner membrane</keyword>
<evidence type="ECO:0000256" key="11">
    <source>
        <dbReference type="ARBA" id="ARBA00063465"/>
    </source>
</evidence>
<dbReference type="RefSeq" id="WP_026823312.1">
    <property type="nucleotide sequence ID" value="NZ_CP038613.1"/>
</dbReference>
<dbReference type="EMBL" id="CP123523">
    <property type="protein sequence ID" value="WGM06783.1"/>
    <property type="molecule type" value="Genomic_DNA"/>
</dbReference>
<dbReference type="EMBL" id="CP038613">
    <property type="protein sequence ID" value="QBY42708.1"/>
    <property type="molecule type" value="Genomic_DNA"/>
</dbReference>
<dbReference type="AlphaFoldDB" id="A0A4P7KYZ1"/>
<keyword evidence="8 13" id="KW-1133">Transmembrane helix</keyword>
<dbReference type="Proteomes" id="UP000295134">
    <property type="component" value="Chromosome"/>
</dbReference>
<dbReference type="Gene3D" id="1.10.3720.10">
    <property type="entry name" value="MetI-like"/>
    <property type="match status" value="1"/>
</dbReference>
<accession>A0A4P7KYZ1</accession>
<dbReference type="SUPFAM" id="SSF161098">
    <property type="entry name" value="MetI-like"/>
    <property type="match status" value="1"/>
</dbReference>
<evidence type="ECO:0000259" key="14">
    <source>
        <dbReference type="PROSITE" id="PS50928"/>
    </source>
</evidence>
<reference evidence="16" key="2">
    <citation type="submission" date="2023-04" db="EMBL/GenBank/DDBJ databases">
        <title>Genome dynamics across the evolutionary transition to endosymbiosis.</title>
        <authorList>
            <person name="Siozios S."/>
            <person name="Nadal-Jimenez P."/>
            <person name="Azagi T."/>
            <person name="Sprong H."/>
            <person name="Frost C.L."/>
            <person name="Parratt S.R."/>
            <person name="Taylor G."/>
            <person name="Brettell L."/>
            <person name="Lew K.C."/>
            <person name="Croft L."/>
            <person name="King K.C."/>
            <person name="Brockhurst M.A."/>
            <person name="Hypsa V."/>
            <person name="Novakova E."/>
            <person name="Darby A.C."/>
            <person name="Hurst G.D.D."/>
        </authorList>
    </citation>
    <scope>NUCLEOTIDE SEQUENCE</scope>
    <source>
        <strain evidence="17">ANv_CAN</strain>
        <strain evidence="16">APv</strain>
    </source>
</reference>
<dbReference type="InterPro" id="IPR000515">
    <property type="entry name" value="MetI-like"/>
</dbReference>
<dbReference type="FunFam" id="1.10.3720.10:FF:000027">
    <property type="entry name" value="Arginine ABC transporter, permease protein ArtQ"/>
    <property type="match status" value="1"/>
</dbReference>
<keyword evidence="9 13" id="KW-0472">Membrane</keyword>
<keyword evidence="4" id="KW-1003">Cell membrane</keyword>
<feature type="transmembrane region" description="Helical" evidence="13">
    <location>
        <begin position="43"/>
        <end position="68"/>
    </location>
</feature>
<keyword evidence="19" id="KW-1185">Reference proteome</keyword>
<comment type="subcellular location">
    <subcellularLocation>
        <location evidence="1">Cell inner membrane</location>
        <topology evidence="1">Multi-pass membrane protein</topology>
    </subcellularLocation>
    <subcellularLocation>
        <location evidence="13">Cell membrane</location>
        <topology evidence="13">Multi-pass membrane protein</topology>
    </subcellularLocation>
</comment>
<keyword evidence="3 13" id="KW-0813">Transport</keyword>
<proteinExistence type="inferred from homology"/>
<feature type="transmembrane region" description="Helical" evidence="13">
    <location>
        <begin position="209"/>
        <end position="230"/>
    </location>
</feature>
<dbReference type="GO" id="GO:0006865">
    <property type="term" value="P:amino acid transport"/>
    <property type="evidence" value="ECO:0007669"/>
    <property type="project" value="UniProtKB-KW"/>
</dbReference>
<dbReference type="KEGG" id="ans:ArsFIN_12670"/>
<dbReference type="InterPro" id="IPR051613">
    <property type="entry name" value="ABC_transp_permease_HisMQ"/>
</dbReference>
<comment type="similarity">
    <text evidence="2">Belongs to the binding-protein-dependent transport system permease family. HisMQ subfamily.</text>
</comment>
<name>A0A4P7KYZ1_9GAMM</name>
<evidence type="ECO:0000256" key="1">
    <source>
        <dbReference type="ARBA" id="ARBA00004429"/>
    </source>
</evidence>
<sequence length="246" mass="27918">MNNLLFLINAAGLTLTLAGAALILGLLLAMLFTAWESIRWRPVALLGSCWVTLIRGLPELLVVLFVYYGTLQFIMLLGDGIDINIIFWHTTWQVDPEWFFPQNNQFDFIPFFCGVFALALLYAAYASQTLRGALKAIPSGQWQSGQALGLNRNVIFLRLIMPQMWRHALPGLGNQWLVLLKDTALVSLISVNDLMLQTKSIVNRTQEPFTWYLIVALIYLAITLVSQFILRRIELRTTQFERGVAK</sequence>
<evidence type="ECO:0000256" key="7">
    <source>
        <dbReference type="ARBA" id="ARBA00022970"/>
    </source>
</evidence>
<evidence type="ECO:0000313" key="16">
    <source>
        <dbReference type="EMBL" id="WGM02603.1"/>
    </source>
</evidence>
<feature type="transmembrane region" description="Helical" evidence="13">
    <location>
        <begin position="108"/>
        <end position="125"/>
    </location>
</feature>
<comment type="subunit">
    <text evidence="11">The complex is composed of two ATP-binding proteins (ArtP), two transmembrane proteins (ArtM and ArtQ) and two solute-binding proteins (ArtJ and ArtI).</text>
</comment>
<feature type="transmembrane region" description="Helical" evidence="13">
    <location>
        <begin position="6"/>
        <end position="31"/>
    </location>
</feature>
<reference evidence="15 18" key="1">
    <citation type="submission" date="2019-03" db="EMBL/GenBank/DDBJ databases">
        <title>Long-read sequencing reveals hyperdense prophage content in a complex bacterial symbiont genome.</title>
        <authorList>
            <person name="Frost C.L."/>
            <person name="Siozios S."/>
            <person name="Nadal-Jimenez P."/>
            <person name="Brockhurst M.A."/>
            <person name="King K.C."/>
            <person name="Darby A.C."/>
            <person name="Hurst G.D.D."/>
        </authorList>
    </citation>
    <scope>NUCLEOTIDE SEQUENCE [LARGE SCALE GENOMIC DNA]</scope>
    <source>
        <strain evidence="15 18">FIN</strain>
    </source>
</reference>
<evidence type="ECO:0000256" key="10">
    <source>
        <dbReference type="ARBA" id="ARBA00055654"/>
    </source>
</evidence>
<dbReference type="Proteomes" id="UP001177595">
    <property type="component" value="Chromosome"/>
</dbReference>